<dbReference type="Proteomes" id="UP000027153">
    <property type="component" value="Unassembled WGS sequence"/>
</dbReference>
<protein>
    <submittedName>
        <fullName evidence="1">Nitroreductase</fullName>
    </submittedName>
</protein>
<keyword evidence="2" id="KW-1185">Reference proteome</keyword>
<evidence type="ECO:0000313" key="2">
    <source>
        <dbReference type="Proteomes" id="UP000027153"/>
    </source>
</evidence>
<dbReference type="NCBIfam" id="NF047509">
    <property type="entry name" value="Rv3131_FMN_oxido"/>
    <property type="match status" value="1"/>
</dbReference>
<dbReference type="RefSeq" id="WP_048091013.1">
    <property type="nucleotide sequence ID" value="NZ_JMIY01000004.1"/>
</dbReference>
<sequence>MSRISIEKLRFLLRYAILAPSSFNTQPWKFSIGEDEIQVFTDKTRWLKVSDPDQRELYISIGCALENLLVAAEHFGYGHQVVYLPDPDKEELAATIKFIPQGQPSPFRGTALFNAIPVRRTNHKIYEERTVPPDDLKRLQDCCVEEDILLYMTGDLDIRRKVDRLVMCGDAILLSNPAYREELGYWIGQGTFGTPWLMAKLTKFAITHIDMGKRQAKEDSKALMSAPVLAVLGSKVDDKESQIKIGQVFERICLMATDLGISTQPMSQIVEIPEFKAVLMMLIQDSDSFAQHIFRLGYAEQEKGHTPRRPLEEVLV</sequence>
<dbReference type="InterPro" id="IPR050627">
    <property type="entry name" value="Nitroreductase/BluB"/>
</dbReference>
<name>A0A062V870_9EURY</name>
<organism evidence="1 2">
    <name type="scientific">Candidatus Methanoperedens nitratireducens</name>
    <dbReference type="NCBI Taxonomy" id="1392998"/>
    <lineage>
        <taxon>Archaea</taxon>
        <taxon>Methanobacteriati</taxon>
        <taxon>Methanobacteriota</taxon>
        <taxon>Stenosarchaea group</taxon>
        <taxon>Methanomicrobia</taxon>
        <taxon>Methanosarcinales</taxon>
        <taxon>ANME-2 cluster</taxon>
        <taxon>Candidatus Methanoperedentaceae</taxon>
        <taxon>Candidatus Methanoperedens</taxon>
    </lineage>
</organism>
<dbReference type="Gene3D" id="3.40.109.10">
    <property type="entry name" value="NADH Oxidase"/>
    <property type="match status" value="2"/>
</dbReference>
<accession>A0A062V870</accession>
<proteinExistence type="predicted"/>
<dbReference type="InterPro" id="IPR000415">
    <property type="entry name" value="Nitroreductase-like"/>
</dbReference>
<dbReference type="CDD" id="cd02062">
    <property type="entry name" value="Nitro_FMN_reductase"/>
    <property type="match status" value="1"/>
</dbReference>
<dbReference type="EMBL" id="JMIY01000004">
    <property type="protein sequence ID" value="KCZ71939.1"/>
    <property type="molecule type" value="Genomic_DNA"/>
</dbReference>
<comment type="caution">
    <text evidence="1">The sequence shown here is derived from an EMBL/GenBank/DDBJ whole genome shotgun (WGS) entry which is preliminary data.</text>
</comment>
<dbReference type="SUPFAM" id="SSF55469">
    <property type="entry name" value="FMN-dependent nitroreductase-like"/>
    <property type="match status" value="2"/>
</dbReference>
<gene>
    <name evidence="1" type="ORF">ANME2D_01996</name>
</gene>
<dbReference type="AlphaFoldDB" id="A0A062V870"/>
<evidence type="ECO:0000313" key="1">
    <source>
        <dbReference type="EMBL" id="KCZ71939.1"/>
    </source>
</evidence>
<dbReference type="OrthoDB" id="287850at2157"/>
<dbReference type="PANTHER" id="PTHR23026:SF123">
    <property type="entry name" value="NAD(P)H NITROREDUCTASE RV3131-RELATED"/>
    <property type="match status" value="1"/>
</dbReference>
<reference evidence="1 2" key="1">
    <citation type="journal article" date="2013" name="Nature">
        <title>Anaerobic oxidation of methane coupled to nitrate reduction in a novel archaeal lineage.</title>
        <authorList>
            <person name="Haroon M.F."/>
            <person name="Hu S."/>
            <person name="Shi Y."/>
            <person name="Imelfort M."/>
            <person name="Keller J."/>
            <person name="Hugenholtz P."/>
            <person name="Yuan Z."/>
            <person name="Tyson G.W."/>
        </authorList>
    </citation>
    <scope>NUCLEOTIDE SEQUENCE [LARGE SCALE GENOMIC DNA]</scope>
    <source>
        <strain evidence="1 2">ANME-2d</strain>
    </source>
</reference>
<dbReference type="GO" id="GO:0016491">
    <property type="term" value="F:oxidoreductase activity"/>
    <property type="evidence" value="ECO:0007669"/>
    <property type="project" value="InterPro"/>
</dbReference>
<dbReference type="PANTHER" id="PTHR23026">
    <property type="entry name" value="NADPH NITROREDUCTASE"/>
    <property type="match status" value="1"/>
</dbReference>